<dbReference type="GO" id="GO:0009103">
    <property type="term" value="P:lipopolysaccharide biosynthetic process"/>
    <property type="evidence" value="ECO:0007669"/>
    <property type="project" value="UniProtKB-ARBA"/>
</dbReference>
<reference evidence="10 11" key="1">
    <citation type="journal article" date="2015" name="Nature">
        <title>rRNA introns, odd ribosomes, and small enigmatic genomes across a large radiation of phyla.</title>
        <authorList>
            <person name="Brown C.T."/>
            <person name="Hug L.A."/>
            <person name="Thomas B.C."/>
            <person name="Sharon I."/>
            <person name="Castelle C.J."/>
            <person name="Singh A."/>
            <person name="Wilkins M.J."/>
            <person name="Williams K.H."/>
            <person name="Banfield J.F."/>
        </authorList>
    </citation>
    <scope>NUCLEOTIDE SEQUENCE [LARGE SCALE GENOMIC DNA]</scope>
</reference>
<feature type="transmembrane region" description="Helical" evidence="8">
    <location>
        <begin position="90"/>
        <end position="111"/>
    </location>
</feature>
<comment type="caution">
    <text evidence="10">The sequence shown here is derived from an EMBL/GenBank/DDBJ whole genome shotgun (WGS) entry which is preliminary data.</text>
</comment>
<evidence type="ECO:0000256" key="2">
    <source>
        <dbReference type="ARBA" id="ARBA00022475"/>
    </source>
</evidence>
<feature type="transmembrane region" description="Helical" evidence="8">
    <location>
        <begin position="188"/>
        <end position="204"/>
    </location>
</feature>
<feature type="transmembrane region" description="Helical" evidence="8">
    <location>
        <begin position="363"/>
        <end position="383"/>
    </location>
</feature>
<feature type="transmembrane region" description="Helical" evidence="8">
    <location>
        <begin position="313"/>
        <end position="331"/>
    </location>
</feature>
<evidence type="ECO:0000313" key="11">
    <source>
        <dbReference type="Proteomes" id="UP000034078"/>
    </source>
</evidence>
<evidence type="ECO:0000313" key="10">
    <source>
        <dbReference type="EMBL" id="KKU00250.1"/>
    </source>
</evidence>
<evidence type="ECO:0000256" key="7">
    <source>
        <dbReference type="ARBA" id="ARBA00023136"/>
    </source>
</evidence>
<dbReference type="EMBL" id="LCKO01000006">
    <property type="protein sequence ID" value="KKU00250.1"/>
    <property type="molecule type" value="Genomic_DNA"/>
</dbReference>
<keyword evidence="5 8" id="KW-0812">Transmembrane</keyword>
<gene>
    <name evidence="10" type="ORF">UX01_C0006G0044</name>
</gene>
<dbReference type="PANTHER" id="PTHR33908:SF11">
    <property type="entry name" value="MEMBRANE PROTEIN"/>
    <property type="match status" value="1"/>
</dbReference>
<keyword evidence="2" id="KW-1003">Cell membrane</keyword>
<feature type="transmembrane region" description="Helical" evidence="8">
    <location>
        <begin position="288"/>
        <end position="306"/>
    </location>
</feature>
<evidence type="ECO:0000256" key="3">
    <source>
        <dbReference type="ARBA" id="ARBA00022676"/>
    </source>
</evidence>
<feature type="domain" description="Glycosyltransferase RgtA/B/C/D-like" evidence="9">
    <location>
        <begin position="72"/>
        <end position="228"/>
    </location>
</feature>
<evidence type="ECO:0000256" key="6">
    <source>
        <dbReference type="ARBA" id="ARBA00022989"/>
    </source>
</evidence>
<accession>A0A837IEL4</accession>
<dbReference type="AlphaFoldDB" id="A0A837IEL4"/>
<feature type="transmembrane region" description="Helical" evidence="8">
    <location>
        <begin position="216"/>
        <end position="237"/>
    </location>
</feature>
<comment type="subcellular location">
    <subcellularLocation>
        <location evidence="1">Cell membrane</location>
        <topology evidence="1">Multi-pass membrane protein</topology>
    </subcellularLocation>
</comment>
<organism evidence="10 11">
    <name type="scientific">Candidatus Collierbacteria bacterium GW2011_GWB2_45_17</name>
    <dbReference type="NCBI Taxonomy" id="1618388"/>
    <lineage>
        <taxon>Bacteria</taxon>
        <taxon>Candidatus Collieribacteriota</taxon>
    </lineage>
</organism>
<sequence>MIDFIKKNKFESVLLILILLLALFLRLYRIGDFMTFLGDEGRDVRIVRDLVTKGNLVFIGPQTSIGNMYLGPLYYYLMAPALLLSRLSPIGPAIAVALIGTLTVWLTWFVGRVWFSKSAGVVAALLYAVSPVAIIYSRSSWNPNPMPLFSLLCIWGIYEVWRNKKYFWLSLVGIFFAFALQMHYLGLLLIPVLGLFWLFTLISINKSKDLKSKKSFLRFSLFGFLSFLILMSPLLLFDIKHQWLNFNAFRAFFTDRQTTVNLNPVRSDRFLPTILMTVSDMVLARQTLLAPFTAIMVFILSILVFIKSKWQSSLKLLFVWLGFAILGLSVYKQHVYVHYLGFIYPAIYLLLGAVFGFLFEKNLVLKFFSLTLIIFLFSYSLIFSPVKENPNRQLWRTSATVDLIIQESKGESFNFGLIAKQNYDESYRYFLENKKANLVRGEERIVDQLFVICEDGDSCQPEGHPAWQIAVFGPSHVEGQWNIDYLKIYRLVHTK</sequence>
<evidence type="ECO:0000256" key="5">
    <source>
        <dbReference type="ARBA" id="ARBA00022692"/>
    </source>
</evidence>
<dbReference type="PANTHER" id="PTHR33908">
    <property type="entry name" value="MANNOSYLTRANSFERASE YKCB-RELATED"/>
    <property type="match status" value="1"/>
</dbReference>
<name>A0A837IEL4_9BACT</name>
<dbReference type="InterPro" id="IPR038731">
    <property type="entry name" value="RgtA/B/C-like"/>
</dbReference>
<feature type="transmembrane region" description="Helical" evidence="8">
    <location>
        <begin position="12"/>
        <end position="30"/>
    </location>
</feature>
<dbReference type="Proteomes" id="UP000034078">
    <property type="component" value="Unassembled WGS sequence"/>
</dbReference>
<evidence type="ECO:0000256" key="1">
    <source>
        <dbReference type="ARBA" id="ARBA00004651"/>
    </source>
</evidence>
<dbReference type="GO" id="GO:0005886">
    <property type="term" value="C:plasma membrane"/>
    <property type="evidence" value="ECO:0007669"/>
    <property type="project" value="UniProtKB-SubCell"/>
</dbReference>
<evidence type="ECO:0000259" key="9">
    <source>
        <dbReference type="Pfam" id="PF13231"/>
    </source>
</evidence>
<feature type="transmembrane region" description="Helical" evidence="8">
    <location>
        <begin position="118"/>
        <end position="138"/>
    </location>
</feature>
<evidence type="ECO:0000256" key="4">
    <source>
        <dbReference type="ARBA" id="ARBA00022679"/>
    </source>
</evidence>
<dbReference type="InterPro" id="IPR050297">
    <property type="entry name" value="LipidA_mod_glycosyltrf_83"/>
</dbReference>
<keyword evidence="6 8" id="KW-1133">Transmembrane helix</keyword>
<protein>
    <submittedName>
        <fullName evidence="10">Glycosyl transferase family 39</fullName>
    </submittedName>
</protein>
<evidence type="ECO:0000256" key="8">
    <source>
        <dbReference type="SAM" id="Phobius"/>
    </source>
</evidence>
<keyword evidence="7 8" id="KW-0472">Membrane</keyword>
<dbReference type="Pfam" id="PF13231">
    <property type="entry name" value="PMT_2"/>
    <property type="match status" value="1"/>
</dbReference>
<dbReference type="GO" id="GO:0016763">
    <property type="term" value="F:pentosyltransferase activity"/>
    <property type="evidence" value="ECO:0007669"/>
    <property type="project" value="TreeGrafter"/>
</dbReference>
<keyword evidence="3" id="KW-0328">Glycosyltransferase</keyword>
<proteinExistence type="predicted"/>
<feature type="transmembrane region" description="Helical" evidence="8">
    <location>
        <begin position="337"/>
        <end position="358"/>
    </location>
</feature>
<keyword evidence="4 10" id="KW-0808">Transferase</keyword>